<evidence type="ECO:0000259" key="2">
    <source>
        <dbReference type="Pfam" id="PF16363"/>
    </source>
</evidence>
<reference evidence="3 4" key="1">
    <citation type="submission" date="2017-08" db="EMBL/GenBank/DDBJ databases">
        <title>Infants hospitalized years apart are colonized by the same room-sourced microbial strains.</title>
        <authorList>
            <person name="Brooks B."/>
            <person name="Olm M.R."/>
            <person name="Firek B.A."/>
            <person name="Baker R."/>
            <person name="Thomas B.C."/>
            <person name="Morowitz M.J."/>
            <person name="Banfield J.F."/>
        </authorList>
    </citation>
    <scope>NUCLEOTIDE SEQUENCE [LARGE SCALE GENOMIC DNA]</scope>
    <source>
        <strain evidence="3">S2_005_002_R2_33</strain>
    </source>
</reference>
<dbReference type="PRINTS" id="PR01713">
    <property type="entry name" value="NUCEPIMERASE"/>
</dbReference>
<dbReference type="InterPro" id="IPR016040">
    <property type="entry name" value="NAD(P)-bd_dom"/>
</dbReference>
<comment type="caution">
    <text evidence="3">The sequence shown here is derived from an EMBL/GenBank/DDBJ whole genome shotgun (WGS) entry which is preliminary data.</text>
</comment>
<dbReference type="AlphaFoldDB" id="A0A2W5QAU2"/>
<keyword evidence="1" id="KW-0520">NAD</keyword>
<organism evidence="3 4">
    <name type="scientific">Novosphingobium pentaromativorans</name>
    <dbReference type="NCBI Taxonomy" id="205844"/>
    <lineage>
        <taxon>Bacteria</taxon>
        <taxon>Pseudomonadati</taxon>
        <taxon>Pseudomonadota</taxon>
        <taxon>Alphaproteobacteria</taxon>
        <taxon>Sphingomonadales</taxon>
        <taxon>Sphingomonadaceae</taxon>
        <taxon>Novosphingobium</taxon>
    </lineage>
</organism>
<dbReference type="CDD" id="cd05253">
    <property type="entry name" value="UDP_GE_SDE_e"/>
    <property type="match status" value="1"/>
</dbReference>
<dbReference type="PANTHER" id="PTHR43574">
    <property type="entry name" value="EPIMERASE-RELATED"/>
    <property type="match status" value="1"/>
</dbReference>
<dbReference type="EMBL" id="QFPX01000008">
    <property type="protein sequence ID" value="PZQ54607.1"/>
    <property type="molecule type" value="Genomic_DNA"/>
</dbReference>
<evidence type="ECO:0000256" key="1">
    <source>
        <dbReference type="ARBA" id="ARBA00023027"/>
    </source>
</evidence>
<evidence type="ECO:0000313" key="3">
    <source>
        <dbReference type="EMBL" id="PZQ54607.1"/>
    </source>
</evidence>
<dbReference type="InterPro" id="IPR036291">
    <property type="entry name" value="NAD(P)-bd_dom_sf"/>
</dbReference>
<dbReference type="Pfam" id="PF16363">
    <property type="entry name" value="GDP_Man_Dehyd"/>
    <property type="match status" value="1"/>
</dbReference>
<sequence>MTDDVVGKAAPRTALITGAAGFIGYYLCRRLLDDGFRVIGLDSLNDYYEVALKERRLAMLSQNEHFRFIKGKLEDPERLMQLFADERPDIVVNLAAQAGVRYSIDNPRAYVEANLIGVFELLEAARAYPPQHMLMASTSSVYGANTEMPYAETHKVDTQMSFYAATKKANEAMAHSYAHLYGLPITMFRFFTVYGPWGRPDMALFKFTKNILAGKPIDVYNHGDMKRDFTYVEDLVQGIRLLIDSAPVRPDSAEDIAGHDSLSPVAPWRAVNIGNSDSVQLMDFVRAIEDATGVKAEINMMPMQPGDVPATWADASLLQDLTGYRPTTSVKEGVAKFVAWYRDYYQV</sequence>
<dbReference type="SUPFAM" id="SSF51735">
    <property type="entry name" value="NAD(P)-binding Rossmann-fold domains"/>
    <property type="match status" value="1"/>
</dbReference>
<accession>A0A2W5QAU2</accession>
<protein>
    <submittedName>
        <fullName evidence="3">UDP-glucuronate 5-epimerase</fullName>
    </submittedName>
</protein>
<proteinExistence type="predicted"/>
<evidence type="ECO:0000313" key="4">
    <source>
        <dbReference type="Proteomes" id="UP000249082"/>
    </source>
</evidence>
<feature type="domain" description="NAD(P)-binding" evidence="2">
    <location>
        <begin position="15"/>
        <end position="336"/>
    </location>
</feature>
<dbReference type="Proteomes" id="UP000249082">
    <property type="component" value="Unassembled WGS sequence"/>
</dbReference>
<gene>
    <name evidence="3" type="ORF">DI555_11235</name>
</gene>
<name>A0A2W5QAU2_9SPHN</name>
<dbReference type="Gene3D" id="3.40.50.720">
    <property type="entry name" value="NAD(P)-binding Rossmann-like Domain"/>
    <property type="match status" value="1"/>
</dbReference>